<dbReference type="PROSITE" id="PS51257">
    <property type="entry name" value="PROKAR_LIPOPROTEIN"/>
    <property type="match status" value="1"/>
</dbReference>
<evidence type="ECO:0000313" key="2">
    <source>
        <dbReference type="EMBL" id="ACI65518.1"/>
    </source>
</evidence>
<keyword evidence="3" id="KW-1185">Reference proteome</keyword>
<dbReference type="eggNOG" id="ENOG502SZGI">
    <property type="taxonomic scope" value="Eukaryota"/>
</dbReference>
<dbReference type="Gene3D" id="2.150.10.10">
    <property type="entry name" value="Serralysin-like metalloprotease, C-terminal"/>
    <property type="match status" value="1"/>
</dbReference>
<reference evidence="2 3" key="1">
    <citation type="journal article" date="2008" name="Nature">
        <title>The Phaeodactylum genome reveals the evolutionary history of diatom genomes.</title>
        <authorList>
            <person name="Bowler C."/>
            <person name="Allen A.E."/>
            <person name="Badger J.H."/>
            <person name="Grimwood J."/>
            <person name="Jabbari K."/>
            <person name="Kuo A."/>
            <person name="Maheswari U."/>
            <person name="Martens C."/>
            <person name="Maumus F."/>
            <person name="Otillar R.P."/>
            <person name="Rayko E."/>
            <person name="Salamov A."/>
            <person name="Vandepoele K."/>
            <person name="Beszteri B."/>
            <person name="Gruber A."/>
            <person name="Heijde M."/>
            <person name="Katinka M."/>
            <person name="Mock T."/>
            <person name="Valentin K."/>
            <person name="Verret F."/>
            <person name="Berges J.A."/>
            <person name="Brownlee C."/>
            <person name="Cadoret J.P."/>
            <person name="Chiovitti A."/>
            <person name="Choi C.J."/>
            <person name="Coesel S."/>
            <person name="De Martino A."/>
            <person name="Detter J.C."/>
            <person name="Durkin C."/>
            <person name="Falciatore A."/>
            <person name="Fournet J."/>
            <person name="Haruta M."/>
            <person name="Huysman M.J."/>
            <person name="Jenkins B.D."/>
            <person name="Jiroutova K."/>
            <person name="Jorgensen R.E."/>
            <person name="Joubert Y."/>
            <person name="Kaplan A."/>
            <person name="Kroger N."/>
            <person name="Kroth P.G."/>
            <person name="La Roche J."/>
            <person name="Lindquist E."/>
            <person name="Lommer M."/>
            <person name="Martin-Jezequel V."/>
            <person name="Lopez P.J."/>
            <person name="Lucas S."/>
            <person name="Mangogna M."/>
            <person name="McGinnis K."/>
            <person name="Medlin L.K."/>
            <person name="Montsant A."/>
            <person name="Oudot-Le Secq M.P."/>
            <person name="Napoli C."/>
            <person name="Obornik M."/>
            <person name="Parker M.S."/>
            <person name="Petit J.L."/>
            <person name="Porcel B.M."/>
            <person name="Poulsen N."/>
            <person name="Robison M."/>
            <person name="Rychlewski L."/>
            <person name="Rynearson T.A."/>
            <person name="Schmutz J."/>
            <person name="Shapiro H."/>
            <person name="Siaut M."/>
            <person name="Stanley M."/>
            <person name="Sussman M.R."/>
            <person name="Taylor A.R."/>
            <person name="Vardi A."/>
            <person name="von Dassow P."/>
            <person name="Vyverman W."/>
            <person name="Willis A."/>
            <person name="Wyrwicz L.S."/>
            <person name="Rokhsar D.S."/>
            <person name="Weissenbach J."/>
            <person name="Armbrust E.V."/>
            <person name="Green B.R."/>
            <person name="Van de Peer Y."/>
            <person name="Grigoriev I.V."/>
        </authorList>
    </citation>
    <scope>NUCLEOTIDE SEQUENCE [LARGE SCALE GENOMIC DNA]</scope>
    <source>
        <strain evidence="2 3">CCAP 1055/1</strain>
    </source>
</reference>
<dbReference type="Proteomes" id="UP000000759">
    <property type="component" value="Chromosome 3"/>
</dbReference>
<dbReference type="InterPro" id="IPR019960">
    <property type="entry name" value="T1SS_VCA0849"/>
</dbReference>
<dbReference type="InParanoid" id="B5Y4P8"/>
<organism evidence="2 3">
    <name type="scientific">Phaeodactylum tricornutum (strain CCAP 1055/1)</name>
    <dbReference type="NCBI Taxonomy" id="556484"/>
    <lineage>
        <taxon>Eukaryota</taxon>
        <taxon>Sar</taxon>
        <taxon>Stramenopiles</taxon>
        <taxon>Ochrophyta</taxon>
        <taxon>Bacillariophyta</taxon>
        <taxon>Bacillariophyceae</taxon>
        <taxon>Bacillariophycidae</taxon>
        <taxon>Naviculales</taxon>
        <taxon>Phaeodactylaceae</taxon>
        <taxon>Phaeodactylum</taxon>
    </lineage>
</organism>
<evidence type="ECO:0000313" key="3">
    <source>
        <dbReference type="Proteomes" id="UP000000759"/>
    </source>
</evidence>
<dbReference type="InterPro" id="IPR018511">
    <property type="entry name" value="Hemolysin-typ_Ca-bd_CS"/>
</dbReference>
<dbReference type="PROSITE" id="PS00330">
    <property type="entry name" value="HEMOLYSIN_CALCIUM"/>
    <property type="match status" value="1"/>
</dbReference>
<dbReference type="SUPFAM" id="SSF51120">
    <property type="entry name" value="beta-Roll"/>
    <property type="match status" value="1"/>
</dbReference>
<sequence>MTVRLCLQLYLWLLGCTARSLSQKLRGNPWMGVVEPSFRTNSGRRLGSFEWEIDLLDGFPFLNNITDTKQIEFSYWFTGNASLPGRSFDIVLLEKDCRTASVVSPQGRGLFLDSEEIYDQGIDVIVGVDLTSIASSSFYNRTSQLSAAIEFCLRVDYQSAGESVNFHETTVSVSVDLTAGFRLQSISTERNEEAVVSESVACEVNAYFCDDSYTDTGTPRLAQGDVFQACIASTGQFVIKDIVSAQLDQGQDNQTTGVRDDLAIDYEVVDPLTVISCSLGRCNIKTQMRTKYFSENNPISVRLSGLALCGFGSTPAAYCASSVKPVIGENSEFLIYPVALSLHDYDNSDEYESVVISWSTQGTSAEPFVEFAVAPPGVSITLANRELTLRGNAQDIEDAVANLKVRPGQDNGEDIDIRVKATAMDRNGLMATAECGFRIPVDPFVFGILRLDSPFPSDISIRAFEDTAIELSGISIEFSGYDTDGSEVAYIEIEASSIPEGSVLLSNGIVQTTIVDGFLRLPMEAGSSLKIKPPRNYSGEITLSVRGAITDACIRISQYTVSNSVLVATIPQKLSIQVEPVADAIMWTTVYAIEDNGAVPFGAILANRQSGIRLNDIAQGKGNNPEPETILQIVISVPPDSNEVTYLVSGTFVPQSDGIVTGEGTGVVSFDLQRRTFTIRSSLLTNRVNLAAADQETREQADKDIRATLAAFYVEIGPTHTDIDGDLSVTVTTLDVQMGFFDTTDVTFKPIKLQAVADQPSITVQSAAQIVSEDGDLVPLYFTVGRSADEDGSENLKVLISVPLDELGPIGSITGSLPVGVLVINEGPGLYLISSSATTPIGQETSLNQLFDGQIKFHPRNNFSGQYLGSNGIRVDVFMEERATNDQLAPVEYGLDGDSKLAKATGFIDIFVLPDADKATVLVKGNAAGMEDKPIPVPLSVTLGDLDGSESYSMEIVDNLPAGAKLLGSTSRELLSEDGVFFLFPIDVESLILLPPLHWSSAKQGDIVLLTNTTTVDISPQSSSSASVYLSIPIKIVGVADKPNTRPVVVHCLEDGTYNLGSSIGDLSGVLVDVSILIRIIVVKKGSPNLLCSFSIQTDGSEVLSLVLSGLPLGVVPQSEESNIQYLGKGRWQVPETAIPSLTLPALPNFSGDNPYTGITINAVSQELDRDQAVSDSWPVTIKVRPVVDGFASWSMSFTTTEGMNEANNGGIDFKSVKNFVLGDEDNSEAVISFTFDFSNLMVNAGIRTRLNQLEGQSAGLEELVSKRMDGEFTFDQESGTVLVLSENIENIKLHSELFLDSNQNFEIPVNALVRDSAVSDGSSVREDKIKSGVLFVIISGTADIPTVFAEPTISGSVGESGIPVRLGGETTDRDVSLGRTQSEDVYYLVSTSSSSISNLFTFSGAGLNNGDGHWTLEKSDLAGLQVYFSPSIGMRNQSEASFDLTAVAVEDDGDWAVNTTTFKVILQPNEAGDTMTIPPLPPLLAIGLNAGLEDTKISLGSISAVVNPDDPTNTTISVAIWSIPPNAKVFGARLNPTTGKWICSAASINSGAVQILPGPDYSGSLMLTIQAIATNHYALSAHSPEQKLEFIVDPVADGAAISISPSSGLEDEMVSLRVSLTELDVDGSERIGHFAYIKMTNGATLIGNYTVVTEYDNDAFIGTFSNAYSLRVPSEEISELSLKPAANWHGTITLEISVPVVERFDDEDGDHVKVARKTHSIEISALADMPDISVPSVTTIGDEDTEIAIAFLAASLTDTIIANGREILSVVISNVPESSTFNSGYNNGDGSWAIPTAALDGLSLLPPEHFAGTVKLTLTAYALELENGSENSQSGDFDINVRPVADPFLMVATSISLQASSGTVDIALNLRLQDTRGDSPGEIPPEIVQLEFQNLPRGIYLRASQGGGVVTTPAGTFVFAGSQAQANALRLLARNATEGTYQIAISGVTVDGDSILSPAVRDSFRLTISPSNQTLPGVELIGTNGADNLTGSIGHDILMGLEGADLMRGGDGMDWLAGGPGADVLTGGNGADVFSWSSLDLDGSVDRITDFAVGQDQLDLVSALNGYNQQLSDISSFLSVTTSNNDAVIWIDIQGGGNFSRFVLLENLAGVSLNELVSNGSILA</sequence>
<dbReference type="GO" id="GO:0005509">
    <property type="term" value="F:calcium ion binding"/>
    <property type="evidence" value="ECO:0007669"/>
    <property type="project" value="InterPro"/>
</dbReference>
<dbReference type="InterPro" id="IPR011049">
    <property type="entry name" value="Serralysin-like_metalloprot_C"/>
</dbReference>
<reference evidence="3" key="2">
    <citation type="submission" date="2008-08" db="EMBL/GenBank/DDBJ databases">
        <authorList>
            <consortium name="Diatom Consortium"/>
            <person name="Grigoriev I."/>
            <person name="Grimwood J."/>
            <person name="Kuo A."/>
            <person name="Otillar R.P."/>
            <person name="Salamov A."/>
            <person name="Detter J.C."/>
            <person name="Lindquist E."/>
            <person name="Shapiro H."/>
            <person name="Lucas S."/>
            <person name="Glavina del Rio T."/>
            <person name="Pitluck S."/>
            <person name="Rokhsar D."/>
            <person name="Bowler C."/>
        </authorList>
    </citation>
    <scope>GENOME REANNOTATION</scope>
    <source>
        <strain evidence="3">CCAP 1055/1</strain>
    </source>
</reference>
<dbReference type="GeneID" id="7204306"/>
<dbReference type="NCBIfam" id="TIGR03661">
    <property type="entry name" value="T1SS_VCA0849"/>
    <property type="match status" value="1"/>
</dbReference>
<keyword evidence="1" id="KW-0732">Signal</keyword>
<gene>
    <name evidence="2" type="ORF">PHATR_43897</name>
</gene>
<dbReference type="EMBL" id="CP001142">
    <property type="protein sequence ID" value="ACI65518.1"/>
    <property type="molecule type" value="Genomic_DNA"/>
</dbReference>
<dbReference type="RefSeq" id="XP_002186048.1">
    <property type="nucleotide sequence ID" value="XM_002186012.1"/>
</dbReference>
<dbReference type="KEGG" id="pti:PHATR_43897"/>
<dbReference type="PaxDb" id="2850-Phatr43897"/>
<accession>B5Y4P8</accession>
<proteinExistence type="predicted"/>
<name>B5Y4P8_PHATC</name>
<dbReference type="Pfam" id="PF00353">
    <property type="entry name" value="HemolysinCabind"/>
    <property type="match status" value="1"/>
</dbReference>
<dbReference type="OrthoDB" id="57518at2759"/>
<feature type="signal peptide" evidence="1">
    <location>
        <begin position="1"/>
        <end position="22"/>
    </location>
</feature>
<feature type="chain" id="PRO_5002838790" evidence="1">
    <location>
        <begin position="23"/>
        <end position="2125"/>
    </location>
</feature>
<protein>
    <submittedName>
        <fullName evidence="2">Uncharacterized protein</fullName>
    </submittedName>
</protein>
<evidence type="ECO:0000256" key="1">
    <source>
        <dbReference type="SAM" id="SignalP"/>
    </source>
</evidence>
<dbReference type="InterPro" id="IPR001343">
    <property type="entry name" value="Hemolysn_Ca-bd"/>
</dbReference>